<keyword evidence="1" id="KW-0812">Transmembrane</keyword>
<feature type="transmembrane region" description="Helical" evidence="1">
    <location>
        <begin position="98"/>
        <end position="119"/>
    </location>
</feature>
<keyword evidence="3" id="KW-1185">Reference proteome</keyword>
<dbReference type="eggNOG" id="ENOG5033MCT">
    <property type="taxonomic scope" value="Bacteria"/>
</dbReference>
<dbReference type="EMBL" id="CP001823">
    <property type="protein sequence ID" value="ACZ37726.1"/>
    <property type="molecule type" value="Genomic_DNA"/>
</dbReference>
<dbReference type="HOGENOM" id="CLU_1123944_0_0_0"/>
<organism evidence="2 3">
    <name type="scientific">Sphaerobacter thermophilus (strain ATCC 49802 / DSM 20745 / KCCM 41009 / NCIMB 13125 / S 6022)</name>
    <dbReference type="NCBI Taxonomy" id="479434"/>
    <lineage>
        <taxon>Bacteria</taxon>
        <taxon>Pseudomonadati</taxon>
        <taxon>Thermomicrobiota</taxon>
        <taxon>Thermomicrobia</taxon>
        <taxon>Sphaerobacterales</taxon>
        <taxon>Sphaerobacterineae</taxon>
        <taxon>Sphaerobacteraceae</taxon>
        <taxon>Sphaerobacter</taxon>
    </lineage>
</organism>
<feature type="transmembrane region" description="Helical" evidence="1">
    <location>
        <begin position="216"/>
        <end position="239"/>
    </location>
</feature>
<dbReference type="InParanoid" id="D1C6W5"/>
<reference evidence="2 3" key="2">
    <citation type="journal article" date="2010" name="Stand. Genomic Sci.">
        <title>Complete genome sequence of Desulfohalobium retbaense type strain (HR(100)).</title>
        <authorList>
            <person name="Spring S."/>
            <person name="Nolan M."/>
            <person name="Lapidus A."/>
            <person name="Glavina Del Rio T."/>
            <person name="Copeland A."/>
            <person name="Tice H."/>
            <person name="Cheng J.F."/>
            <person name="Lucas S."/>
            <person name="Land M."/>
            <person name="Chen F."/>
            <person name="Bruce D."/>
            <person name="Goodwin L."/>
            <person name="Pitluck S."/>
            <person name="Ivanova N."/>
            <person name="Mavromatis K."/>
            <person name="Mikhailova N."/>
            <person name="Pati A."/>
            <person name="Chen A."/>
            <person name="Palaniappan K."/>
            <person name="Hauser L."/>
            <person name="Chang Y.J."/>
            <person name="Jeffries C.D."/>
            <person name="Munk C."/>
            <person name="Kiss H."/>
            <person name="Chain P."/>
            <person name="Han C."/>
            <person name="Brettin T."/>
            <person name="Detter J.C."/>
            <person name="Schuler E."/>
            <person name="Goker M."/>
            <person name="Rohde M."/>
            <person name="Bristow J."/>
            <person name="Eisen J.A."/>
            <person name="Markowitz V."/>
            <person name="Hugenholtz P."/>
            <person name="Kyrpides N.C."/>
            <person name="Klenk H.P."/>
        </authorList>
    </citation>
    <scope>NUCLEOTIDE SEQUENCE [LARGE SCALE GENOMIC DNA]</scope>
    <source>
        <strain evidence="3">ATCC 49802 / DSM 20745 / S 6022</strain>
    </source>
</reference>
<gene>
    <name evidence="2" type="ordered locus">Sthe_0287</name>
</gene>
<reference evidence="3" key="1">
    <citation type="submission" date="2009-11" db="EMBL/GenBank/DDBJ databases">
        <title>The complete chromosome 1 of Sphaerobacter thermophilus DSM 20745.</title>
        <authorList>
            <person name="Lucas S."/>
            <person name="Copeland A."/>
            <person name="Lapidus A."/>
            <person name="Glavina del Rio T."/>
            <person name="Dalin E."/>
            <person name="Tice H."/>
            <person name="Bruce D."/>
            <person name="Goodwin L."/>
            <person name="Pitluck S."/>
            <person name="Kyrpides N."/>
            <person name="Mavromatis K."/>
            <person name="Ivanova N."/>
            <person name="Mikhailova N."/>
            <person name="LaButti K.M."/>
            <person name="Clum A."/>
            <person name="Sun H.I."/>
            <person name="Brettin T."/>
            <person name="Detter J.C."/>
            <person name="Han C."/>
            <person name="Larimer F."/>
            <person name="Land M."/>
            <person name="Hauser L."/>
            <person name="Markowitz V."/>
            <person name="Cheng J.F."/>
            <person name="Hugenholtz P."/>
            <person name="Woyke T."/>
            <person name="Wu D."/>
            <person name="Steenblock K."/>
            <person name="Schneider S."/>
            <person name="Pukall R."/>
            <person name="Goeker M."/>
            <person name="Klenk H.P."/>
            <person name="Eisen J.A."/>
        </authorList>
    </citation>
    <scope>NUCLEOTIDE SEQUENCE [LARGE SCALE GENOMIC DNA]</scope>
    <source>
        <strain evidence="3">ATCC 49802 / DSM 20745 / S 6022</strain>
    </source>
</reference>
<dbReference type="OrthoDB" id="3538230at2"/>
<dbReference type="Proteomes" id="UP000002027">
    <property type="component" value="Chromosome 1"/>
</dbReference>
<dbReference type="AlphaFoldDB" id="D1C6W5"/>
<dbReference type="KEGG" id="sti:Sthe_0287"/>
<evidence type="ECO:0000256" key="1">
    <source>
        <dbReference type="SAM" id="Phobius"/>
    </source>
</evidence>
<feature type="transmembrane region" description="Helical" evidence="1">
    <location>
        <begin position="21"/>
        <end position="45"/>
    </location>
</feature>
<feature type="transmembrane region" description="Helical" evidence="1">
    <location>
        <begin position="152"/>
        <end position="171"/>
    </location>
</feature>
<feature type="transmembrane region" description="Helical" evidence="1">
    <location>
        <begin position="178"/>
        <end position="196"/>
    </location>
</feature>
<name>D1C6W5_SPHTD</name>
<dbReference type="STRING" id="479434.Sthe_0287"/>
<feature type="transmembrane region" description="Helical" evidence="1">
    <location>
        <begin position="65"/>
        <end position="86"/>
    </location>
</feature>
<evidence type="ECO:0000313" key="3">
    <source>
        <dbReference type="Proteomes" id="UP000002027"/>
    </source>
</evidence>
<proteinExistence type="predicted"/>
<keyword evidence="1" id="KW-1133">Transmembrane helix</keyword>
<accession>D1C6W5</accession>
<evidence type="ECO:0000313" key="2">
    <source>
        <dbReference type="EMBL" id="ACZ37726.1"/>
    </source>
</evidence>
<sequence>MSQAAMTQRTQRSWRFPAPLVTDYGGFLTAVWAGVLVLTFAGSLVSATFFDLIPASAWELITPPARVYMAVISAFVVYSFLPLYVSHGQTRRGFAIEGLIALVVHAALATVLITLGFVIEAGWYRVMGWTRGVPDGHLFTSYGNLPLIVAEYGLAFLVWSAAGAFAGAAFYRSSHGGWLALPPALAMVGITGSALGESLGPITRFFQGLTGTDAASLPLATVVSFACVLIAVAGTWLLIRDVPIRKR</sequence>
<protein>
    <submittedName>
        <fullName evidence="2">Uncharacterized protein</fullName>
    </submittedName>
</protein>
<keyword evidence="1" id="KW-0472">Membrane</keyword>
<dbReference type="RefSeq" id="WP_012870774.1">
    <property type="nucleotide sequence ID" value="NC_013523.1"/>
</dbReference>